<dbReference type="GO" id="GO:0000785">
    <property type="term" value="C:chromatin"/>
    <property type="evidence" value="ECO:0007669"/>
    <property type="project" value="TreeGrafter"/>
</dbReference>
<dbReference type="PANTHER" id="PTHR10694">
    <property type="entry name" value="LYSINE-SPECIFIC DEMETHYLASE"/>
    <property type="match status" value="1"/>
</dbReference>
<evidence type="ECO:0000313" key="5">
    <source>
        <dbReference type="Proteomes" id="UP000765509"/>
    </source>
</evidence>
<feature type="compositionally biased region" description="Basic and acidic residues" evidence="1">
    <location>
        <begin position="758"/>
        <end position="780"/>
    </location>
</feature>
<feature type="region of interest" description="Disordered" evidence="1">
    <location>
        <begin position="1"/>
        <end position="112"/>
    </location>
</feature>
<sequence length="1357" mass="153547">MMDCEFSQAPSALDISQSEQQPIDLNDLEPTSINHLQRFNQSNQKSVDPIPPIQPAASSAFNPILPDRCGSKYSESDSSGPDYYTSDSDSESEFDLSPKRRQKRQRLRAERDQIKPSYYYGEKELEQEAIQKGASRPKIKRKGLRGVPVFEPSFEQFKDFYSYINLIDRWGMRSGIIKIIPPKEWSDQLPNLGQESLRTDGKGQMLREAKIKSPISQVIQGSRGLFRVMNVAKRKNYNALDWYDLANSSAYRPPDFFNKTAINPNSHDDLNQDNSTESLDSRFVRSTRSSRRSTTQVTPISHKQSIARKRKVSKPVFTNDSNSTDHLLIKDPADLSSSALSILSTQQTNPAEPTFNNDSNLIDHTLVKDPSDLSSSALSIVPTQQAYPAKPVDDLDEAQEKLTLNSSNDPSCLSSLLLHHPPSYSSNCPHGNDVCRNTNSLVHDLHQPIVDQSDCSEQLTIHDPQPSSSVFVHQPDIISDSLDQPLENQAEEKKKQKRSGPTSEEWAEFIQKYDELPYGSSKSDYTVKVCREIEQEYWRTIGNGAEPIYGADTTGSLFDERTENWNIANLDNLLTRWKLRKRIPGVNTPYLYFGTWRATFAWHVEDADLYSINYIHFGAPKFWYAIPQVHNPKFENFMSSSFAKERRTCPEFLRHKAFLASPSVLQSVGIQLNRVVHLPGEIILTYPYGYHSGFNMGYNCAESVNFANEDWVEKGKKARSCKCIDDSVTIDVEAWVKENEELCHKEVKAREKALKKLEHEKKKEERKRLLTDQSHDDQQPRKKKKKSSIQPGAPLSAEQNESVFKKPIDPQLAGPSQELNPKKKRKSDGNAKVLHIGESGSNGPVNRKKLNSNGEIRPNLKKSKVDSLKKHFPCALCPDSSEDGLLRIVESLPLTKATQLPQEDQPTIEDSSNIVDNEICPLSKSVDSILPLKINSKPKIARYAHKTCCMFTPSTWIETLESGEQVIKGFEEIEKARWALKCQLCNEMMGIKVQCTKSEKCAKACHVSCGLKAETFFLDAQLVKGDLKYSLLDPLPGGPPEGLDIGQDPTLIILCKQHNPIYRRILAEKKANELAEKVFKFSPGQPIKVRTSKGVFQVFFHSRDEIRRTLKVTFEDGNFSELPYSKVYFGTGEKVVEKAIDDGEKFFEVKEKVHQADHTTKYDCDSKGGADLLSLSLLGHSQLSPHLSQPPPLVVTSLSSPTSSTIKSMDHTIHRNDQWSKPESTEHHLTTYPQTTIDDGRLQLLADLSAADSIHSRPYLNHHQSYPYENGCHSNNNNFEVTDDTIINRIDARLLNPTHQMETSCHQHHQDSHHHNDQNYFASQFETAKRLDDNNKNNDQKIKSIAFESGHIDSRLL</sequence>
<feature type="compositionally biased region" description="Polar residues" evidence="1">
    <location>
        <begin position="8"/>
        <end position="46"/>
    </location>
</feature>
<accession>A0A9Q3DCK7</accession>
<evidence type="ECO:0000256" key="1">
    <source>
        <dbReference type="SAM" id="MobiDB-lite"/>
    </source>
</evidence>
<keyword evidence="5" id="KW-1185">Reference proteome</keyword>
<protein>
    <recommendedName>
        <fullName evidence="6">[Histone H3]-trimethyl-L-lysine(9) demethylase</fullName>
    </recommendedName>
</protein>
<feature type="compositionally biased region" description="Low complexity" evidence="1">
    <location>
        <begin position="1194"/>
        <end position="1205"/>
    </location>
</feature>
<dbReference type="InterPro" id="IPR013083">
    <property type="entry name" value="Znf_RING/FYVE/PHD"/>
</dbReference>
<organism evidence="4 5">
    <name type="scientific">Austropuccinia psidii MF-1</name>
    <dbReference type="NCBI Taxonomy" id="1389203"/>
    <lineage>
        <taxon>Eukaryota</taxon>
        <taxon>Fungi</taxon>
        <taxon>Dikarya</taxon>
        <taxon>Basidiomycota</taxon>
        <taxon>Pucciniomycotina</taxon>
        <taxon>Pucciniomycetes</taxon>
        <taxon>Pucciniales</taxon>
        <taxon>Sphaerophragmiaceae</taxon>
        <taxon>Austropuccinia</taxon>
    </lineage>
</organism>
<dbReference type="GO" id="GO:0010468">
    <property type="term" value="P:regulation of gene expression"/>
    <property type="evidence" value="ECO:0007669"/>
    <property type="project" value="TreeGrafter"/>
</dbReference>
<reference evidence="4" key="1">
    <citation type="submission" date="2021-03" db="EMBL/GenBank/DDBJ databases">
        <title>Draft genome sequence of rust myrtle Austropuccinia psidii MF-1, a brazilian biotype.</title>
        <authorList>
            <person name="Quecine M.C."/>
            <person name="Pachon D.M.R."/>
            <person name="Bonatelli M.L."/>
            <person name="Correr F.H."/>
            <person name="Franceschini L.M."/>
            <person name="Leite T.F."/>
            <person name="Margarido G.R.A."/>
            <person name="Almeida C.A."/>
            <person name="Ferrarezi J.A."/>
            <person name="Labate C.A."/>
        </authorList>
    </citation>
    <scope>NUCLEOTIDE SEQUENCE</scope>
    <source>
        <strain evidence="4">MF-1</strain>
    </source>
</reference>
<dbReference type="GO" id="GO:0005634">
    <property type="term" value="C:nucleus"/>
    <property type="evidence" value="ECO:0007669"/>
    <property type="project" value="TreeGrafter"/>
</dbReference>
<dbReference type="Gene3D" id="3.30.40.10">
    <property type="entry name" value="Zinc/RING finger domain, C3HC4 (zinc finger)"/>
    <property type="match status" value="1"/>
</dbReference>
<feature type="region of interest" description="Disordered" evidence="1">
    <location>
        <begin position="758"/>
        <end position="862"/>
    </location>
</feature>
<dbReference type="PANTHER" id="PTHR10694:SF7">
    <property type="entry name" value="[HISTONE H3]-TRIMETHYL-L-LYSINE(9) DEMETHYLASE"/>
    <property type="match status" value="1"/>
</dbReference>
<evidence type="ECO:0000313" key="4">
    <source>
        <dbReference type="EMBL" id="MBW0499567.1"/>
    </source>
</evidence>
<evidence type="ECO:0000259" key="2">
    <source>
        <dbReference type="PROSITE" id="PS51183"/>
    </source>
</evidence>
<dbReference type="GO" id="GO:0032454">
    <property type="term" value="F:histone H3K9 demethylase activity"/>
    <property type="evidence" value="ECO:0007669"/>
    <property type="project" value="TreeGrafter"/>
</dbReference>
<feature type="domain" description="JmjN" evidence="2">
    <location>
        <begin position="147"/>
        <end position="188"/>
    </location>
</feature>
<dbReference type="EMBL" id="AVOT02015330">
    <property type="protein sequence ID" value="MBW0499567.1"/>
    <property type="molecule type" value="Genomic_DNA"/>
</dbReference>
<dbReference type="Pfam" id="PF02375">
    <property type="entry name" value="JmjN"/>
    <property type="match status" value="1"/>
</dbReference>
<name>A0A9Q3DCK7_9BASI</name>
<dbReference type="InterPro" id="IPR003347">
    <property type="entry name" value="JmjC_dom"/>
</dbReference>
<feature type="region of interest" description="Disordered" evidence="1">
    <location>
        <begin position="262"/>
        <end position="319"/>
    </location>
</feature>
<dbReference type="SUPFAM" id="SSF51197">
    <property type="entry name" value="Clavaminate synthase-like"/>
    <property type="match status" value="1"/>
</dbReference>
<evidence type="ECO:0008006" key="6">
    <source>
        <dbReference type="Google" id="ProtNLM"/>
    </source>
</evidence>
<dbReference type="Pfam" id="PF13832">
    <property type="entry name" value="zf-HC5HC2H_2"/>
    <property type="match status" value="1"/>
</dbReference>
<evidence type="ECO:0000259" key="3">
    <source>
        <dbReference type="PROSITE" id="PS51184"/>
    </source>
</evidence>
<dbReference type="OrthoDB" id="9547406at2759"/>
<dbReference type="SMART" id="SM00545">
    <property type="entry name" value="JmjN"/>
    <property type="match status" value="1"/>
</dbReference>
<dbReference type="Gene3D" id="2.60.120.650">
    <property type="entry name" value="Cupin"/>
    <property type="match status" value="2"/>
</dbReference>
<dbReference type="SMART" id="SM00558">
    <property type="entry name" value="JmjC"/>
    <property type="match status" value="1"/>
</dbReference>
<dbReference type="GO" id="GO:0051864">
    <property type="term" value="F:histone H3K36 demethylase activity"/>
    <property type="evidence" value="ECO:0007669"/>
    <property type="project" value="TreeGrafter"/>
</dbReference>
<comment type="caution">
    <text evidence="4">The sequence shown here is derived from an EMBL/GenBank/DDBJ whole genome shotgun (WGS) entry which is preliminary data.</text>
</comment>
<dbReference type="PROSITE" id="PS51184">
    <property type="entry name" value="JMJC"/>
    <property type="match status" value="1"/>
</dbReference>
<dbReference type="Pfam" id="PF02373">
    <property type="entry name" value="JmjC"/>
    <property type="match status" value="1"/>
</dbReference>
<dbReference type="InterPro" id="IPR003349">
    <property type="entry name" value="JmjN"/>
</dbReference>
<dbReference type="Proteomes" id="UP000765509">
    <property type="component" value="Unassembled WGS sequence"/>
</dbReference>
<proteinExistence type="predicted"/>
<gene>
    <name evidence="4" type="ORF">O181_039282</name>
</gene>
<feature type="domain" description="JmjC" evidence="3">
    <location>
        <begin position="559"/>
        <end position="723"/>
    </location>
</feature>
<feature type="region of interest" description="Disordered" evidence="1">
    <location>
        <begin position="1186"/>
        <end position="1209"/>
    </location>
</feature>
<dbReference type="PROSITE" id="PS51183">
    <property type="entry name" value="JMJN"/>
    <property type="match status" value="1"/>
</dbReference>